<comment type="cofactor">
    <cofactor evidence="1">
        <name>Zn(2+)</name>
        <dbReference type="ChEBI" id="CHEBI:29105"/>
    </cofactor>
</comment>
<dbReference type="InterPro" id="IPR002125">
    <property type="entry name" value="CMP_dCMP_dom"/>
</dbReference>
<keyword evidence="5" id="KW-0862">Zinc</keyword>
<keyword evidence="3" id="KW-0479">Metal-binding</keyword>
<dbReference type="Pfam" id="PF00383">
    <property type="entry name" value="dCMP_cyt_deam_1"/>
    <property type="match status" value="1"/>
</dbReference>
<gene>
    <name evidence="7" type="ORF">WG617_03340</name>
</gene>
<keyword evidence="8" id="KW-1185">Reference proteome</keyword>
<dbReference type="PIRSF" id="PIRSF006019">
    <property type="entry name" value="dCMP_deaminase"/>
    <property type="match status" value="1"/>
</dbReference>
<dbReference type="InterPro" id="IPR016192">
    <property type="entry name" value="APOBEC/CMP_deaminase_Zn-bd"/>
</dbReference>
<dbReference type="PROSITE" id="PS00903">
    <property type="entry name" value="CYT_DCMP_DEAMINASES_1"/>
    <property type="match status" value="1"/>
</dbReference>
<evidence type="ECO:0000259" key="6">
    <source>
        <dbReference type="PROSITE" id="PS51747"/>
    </source>
</evidence>
<keyword evidence="4" id="KW-0378">Hydrolase</keyword>
<dbReference type="Proteomes" id="UP001477443">
    <property type="component" value="Chromosome"/>
</dbReference>
<organism evidence="7 8">
    <name type="scientific">Mycoplasmopsis felifaucium</name>
    <dbReference type="NCBI Taxonomy" id="35768"/>
    <lineage>
        <taxon>Bacteria</taxon>
        <taxon>Bacillati</taxon>
        <taxon>Mycoplasmatota</taxon>
        <taxon>Mycoplasmoidales</taxon>
        <taxon>Metamycoplasmataceae</taxon>
        <taxon>Mycoplasmopsis</taxon>
    </lineage>
</organism>
<dbReference type="InterPro" id="IPR015517">
    <property type="entry name" value="dCMP_deaminase-rel"/>
</dbReference>
<dbReference type="PANTHER" id="PTHR11086">
    <property type="entry name" value="DEOXYCYTIDYLATE DEAMINASE-RELATED"/>
    <property type="match status" value="1"/>
</dbReference>
<dbReference type="InterPro" id="IPR016473">
    <property type="entry name" value="dCMP_deaminase"/>
</dbReference>
<evidence type="ECO:0000256" key="1">
    <source>
        <dbReference type="ARBA" id="ARBA00001947"/>
    </source>
</evidence>
<dbReference type="Gene3D" id="3.40.140.10">
    <property type="entry name" value="Cytidine Deaminase, domain 2"/>
    <property type="match status" value="1"/>
</dbReference>
<sequence length="162" mass="17972">MSKDALYWDGYFMALAKVSALRSKDPSTKVGACIINEDKKVISLGYNGMPKGNDEFPWQREGDLAHTKYPYVIHAEMNAILNTYVPLIKGSTIYTSLYPCSNCAKTIVQAGINTVIYEDDKYHDTEDASIARSILENSGVIVRHISIDTGVEVKVGENKFSI</sequence>
<dbReference type="PANTHER" id="PTHR11086:SF18">
    <property type="entry name" value="DEOXYCYTIDYLATE DEAMINASE"/>
    <property type="match status" value="1"/>
</dbReference>
<evidence type="ECO:0000313" key="8">
    <source>
        <dbReference type="Proteomes" id="UP001477443"/>
    </source>
</evidence>
<proteinExistence type="inferred from homology"/>
<evidence type="ECO:0000256" key="4">
    <source>
        <dbReference type="ARBA" id="ARBA00022801"/>
    </source>
</evidence>
<evidence type="ECO:0000256" key="5">
    <source>
        <dbReference type="ARBA" id="ARBA00022833"/>
    </source>
</evidence>
<name>A0ABZ2RPR0_9BACT</name>
<dbReference type="InterPro" id="IPR016193">
    <property type="entry name" value="Cytidine_deaminase-like"/>
</dbReference>
<dbReference type="EMBL" id="CP148067">
    <property type="protein sequence ID" value="WXL29024.1"/>
    <property type="molecule type" value="Genomic_DNA"/>
</dbReference>
<comment type="similarity">
    <text evidence="2">Belongs to the cytidine and deoxycytidylate deaminase family.</text>
</comment>
<accession>A0ABZ2RPR0</accession>
<evidence type="ECO:0000313" key="7">
    <source>
        <dbReference type="EMBL" id="WXL29024.1"/>
    </source>
</evidence>
<dbReference type="InterPro" id="IPR035105">
    <property type="entry name" value="Deoxycytidylate_deaminase_dom"/>
</dbReference>
<dbReference type="CDD" id="cd01286">
    <property type="entry name" value="deoxycytidylate_deaminase"/>
    <property type="match status" value="1"/>
</dbReference>
<dbReference type="PROSITE" id="PS51747">
    <property type="entry name" value="CYT_DCMP_DEAMINASES_2"/>
    <property type="match status" value="1"/>
</dbReference>
<reference evidence="7" key="1">
    <citation type="submission" date="2024-03" db="EMBL/GenBank/DDBJ databases">
        <title>Complete genome sequence of Mycoplasma felifaucium Z921 isolated from the trachea of a cheetah.</title>
        <authorList>
            <person name="Spergser J."/>
        </authorList>
    </citation>
    <scope>NUCLEOTIDE SEQUENCE [LARGE SCALE GENOMIC DNA]</scope>
    <source>
        <strain evidence="7">Z921</strain>
    </source>
</reference>
<dbReference type="RefSeq" id="WP_338822614.1">
    <property type="nucleotide sequence ID" value="NZ_CP148067.1"/>
</dbReference>
<dbReference type="SUPFAM" id="SSF53927">
    <property type="entry name" value="Cytidine deaminase-like"/>
    <property type="match status" value="1"/>
</dbReference>
<protein>
    <submittedName>
        <fullName evidence="7">dCMP deaminase family protein</fullName>
    </submittedName>
</protein>
<evidence type="ECO:0000256" key="2">
    <source>
        <dbReference type="ARBA" id="ARBA00006576"/>
    </source>
</evidence>
<evidence type="ECO:0000256" key="3">
    <source>
        <dbReference type="ARBA" id="ARBA00022723"/>
    </source>
</evidence>
<feature type="domain" description="CMP/dCMP-type deaminase" evidence="6">
    <location>
        <begin position="7"/>
        <end position="136"/>
    </location>
</feature>